<dbReference type="InterPro" id="IPR036291">
    <property type="entry name" value="NAD(P)-bd_dom_sf"/>
</dbReference>
<evidence type="ECO:0000256" key="2">
    <source>
        <dbReference type="ARBA" id="ARBA00023002"/>
    </source>
</evidence>
<gene>
    <name evidence="3" type="ORF">H2204_006621</name>
</gene>
<dbReference type="Proteomes" id="UP001172681">
    <property type="component" value="Unassembled WGS sequence"/>
</dbReference>
<evidence type="ECO:0000313" key="4">
    <source>
        <dbReference type="Proteomes" id="UP001172681"/>
    </source>
</evidence>
<dbReference type="SUPFAM" id="SSF51735">
    <property type="entry name" value="NAD(P)-binding Rossmann-fold domains"/>
    <property type="match status" value="1"/>
</dbReference>
<dbReference type="GO" id="GO:0016491">
    <property type="term" value="F:oxidoreductase activity"/>
    <property type="evidence" value="ECO:0007669"/>
    <property type="project" value="UniProtKB-KW"/>
</dbReference>
<sequence length="311" mass="33762">MATHYAYSGPIDCTQEPNVNNVKDKMVIVTGGSHGIGAVYARTLVQAGAYVMIGDLDTKSGEALAGTLQEGRVFVSRCDVNSWDEQVKLFDEAISRSPTGRVDAVVVNAGIATTDGIFADDSEQDYPTKPSVRILDVNLIGGMYTIKLALYHFRRQYRRDLAAGKEASDTSLIIQSSMAGYLDMPGSLLYAASKFGLRAAMASLRHTTPQHRTRVNLIAPWFINTGMIPEHFMDLIASKGIAWASVQDAAGALIAIIANPLVNGRSFAVVPRKWAPRGYLDIDQDDLKEGDRLGEWQGLLLSLGDELANLN</sequence>
<organism evidence="3 4">
    <name type="scientific">Knufia peltigerae</name>
    <dbReference type="NCBI Taxonomy" id="1002370"/>
    <lineage>
        <taxon>Eukaryota</taxon>
        <taxon>Fungi</taxon>
        <taxon>Dikarya</taxon>
        <taxon>Ascomycota</taxon>
        <taxon>Pezizomycotina</taxon>
        <taxon>Eurotiomycetes</taxon>
        <taxon>Chaetothyriomycetidae</taxon>
        <taxon>Chaetothyriales</taxon>
        <taxon>Trichomeriaceae</taxon>
        <taxon>Knufia</taxon>
    </lineage>
</organism>
<dbReference type="Gene3D" id="3.40.50.720">
    <property type="entry name" value="NAD(P)-binding Rossmann-like Domain"/>
    <property type="match status" value="1"/>
</dbReference>
<dbReference type="AlphaFoldDB" id="A0AA38Y3D0"/>
<dbReference type="EMBL" id="JAPDRN010000042">
    <property type="protein sequence ID" value="KAJ9633836.1"/>
    <property type="molecule type" value="Genomic_DNA"/>
</dbReference>
<dbReference type="PANTHER" id="PTHR43180:SF31">
    <property type="entry name" value="CHAIN DEHYDROGENASE_REDUCTASE, PUTATIVE (AFU_ORTHOLOGUE AFUA_2G16570)-RELATED"/>
    <property type="match status" value="1"/>
</dbReference>
<dbReference type="InterPro" id="IPR002347">
    <property type="entry name" value="SDR_fam"/>
</dbReference>
<dbReference type="PRINTS" id="PR00081">
    <property type="entry name" value="GDHRDH"/>
</dbReference>
<reference evidence="3" key="1">
    <citation type="submission" date="2022-10" db="EMBL/GenBank/DDBJ databases">
        <title>Culturing micro-colonial fungi from biological soil crusts in the Mojave desert and describing Neophaeococcomyces mojavensis, and introducing the new genera and species Taxawa tesnikishii.</title>
        <authorList>
            <person name="Kurbessoian T."/>
            <person name="Stajich J.E."/>
        </authorList>
    </citation>
    <scope>NUCLEOTIDE SEQUENCE</scope>
    <source>
        <strain evidence="3">TK_35</strain>
    </source>
</reference>
<keyword evidence="4" id="KW-1185">Reference proteome</keyword>
<proteinExistence type="inferred from homology"/>
<dbReference type="PANTHER" id="PTHR43180">
    <property type="entry name" value="3-OXOACYL-(ACYL-CARRIER-PROTEIN) REDUCTASE (AFU_ORTHOLOGUE AFUA_6G11210)"/>
    <property type="match status" value="1"/>
</dbReference>
<evidence type="ECO:0000313" key="3">
    <source>
        <dbReference type="EMBL" id="KAJ9633836.1"/>
    </source>
</evidence>
<name>A0AA38Y3D0_9EURO</name>
<evidence type="ECO:0000256" key="1">
    <source>
        <dbReference type="ARBA" id="ARBA00006484"/>
    </source>
</evidence>
<protein>
    <submittedName>
        <fullName evidence="3">Uncharacterized protein</fullName>
    </submittedName>
</protein>
<comment type="caution">
    <text evidence="3">The sequence shown here is derived from an EMBL/GenBank/DDBJ whole genome shotgun (WGS) entry which is preliminary data.</text>
</comment>
<dbReference type="Pfam" id="PF00106">
    <property type="entry name" value="adh_short"/>
    <property type="match status" value="1"/>
</dbReference>
<keyword evidence="2" id="KW-0560">Oxidoreductase</keyword>
<comment type="similarity">
    <text evidence="1">Belongs to the short-chain dehydrogenases/reductases (SDR) family.</text>
</comment>
<accession>A0AA38Y3D0</accession>